<dbReference type="RefSeq" id="WP_020375213.1">
    <property type="nucleotide sequence ID" value="NZ_FWWY01000001.1"/>
</dbReference>
<dbReference type="Gene3D" id="1.10.287.40">
    <property type="entry name" value="Serine-tRNA synthetase, tRNA binding domain"/>
    <property type="match status" value="1"/>
</dbReference>
<evidence type="ECO:0000256" key="6">
    <source>
        <dbReference type="ARBA" id="ARBA00022741"/>
    </source>
</evidence>
<feature type="binding site" evidence="12 14">
    <location>
        <begin position="346"/>
        <end position="349"/>
    </location>
    <ligand>
        <name>ATP</name>
        <dbReference type="ChEBI" id="CHEBI:30616"/>
    </ligand>
</feature>
<protein>
    <recommendedName>
        <fullName evidence="12">Serine--tRNA ligase</fullName>
        <ecNumber evidence="12">6.1.1.11</ecNumber>
    </recommendedName>
    <alternativeName>
        <fullName evidence="12">Seryl-tRNA synthetase</fullName>
        <shortName evidence="12">SerRS</shortName>
    </alternativeName>
    <alternativeName>
        <fullName evidence="12">Seryl-tRNA(Ser/Sec) synthetase</fullName>
    </alternativeName>
</protein>
<comment type="pathway">
    <text evidence="2 12">Aminoacyl-tRNA biosynthesis; selenocysteinyl-tRNA(Sec) biosynthesis; L-seryl-tRNA(Sec) from L-serine and tRNA(Sec): step 1/1.</text>
</comment>
<comment type="subcellular location">
    <subcellularLocation>
        <location evidence="1 12">Cytoplasm</location>
    </subcellularLocation>
</comment>
<dbReference type="InterPro" id="IPR015866">
    <property type="entry name" value="Ser-tRNA-synth_1_N"/>
</dbReference>
<dbReference type="EC" id="6.1.1.11" evidence="12"/>
<dbReference type="PRINTS" id="PR00981">
    <property type="entry name" value="TRNASYNTHSER"/>
</dbReference>
<keyword evidence="5 12" id="KW-0436">Ligase</keyword>
<dbReference type="Gene3D" id="3.30.930.10">
    <property type="entry name" value="Bira Bifunctional Protein, Domain 2"/>
    <property type="match status" value="1"/>
</dbReference>
<organism evidence="17 18">
    <name type="scientific">Sulfobacillus thermosulfidooxidans (strain DSM 9293 / VKM B-1269 / AT-1)</name>
    <dbReference type="NCBI Taxonomy" id="929705"/>
    <lineage>
        <taxon>Bacteria</taxon>
        <taxon>Bacillati</taxon>
        <taxon>Bacillota</taxon>
        <taxon>Clostridia</taxon>
        <taxon>Eubacteriales</taxon>
        <taxon>Clostridiales Family XVII. Incertae Sedis</taxon>
        <taxon>Sulfobacillus</taxon>
    </lineage>
</organism>
<dbReference type="UniPathway" id="UPA00906">
    <property type="reaction ID" value="UER00895"/>
</dbReference>
<comment type="catalytic activity">
    <reaction evidence="10 12">
        <text>tRNA(Sec) + L-serine + ATP = L-seryl-tRNA(Sec) + AMP + diphosphate + H(+)</text>
        <dbReference type="Rhea" id="RHEA:42580"/>
        <dbReference type="Rhea" id="RHEA-COMP:9742"/>
        <dbReference type="Rhea" id="RHEA-COMP:10128"/>
        <dbReference type="ChEBI" id="CHEBI:15378"/>
        <dbReference type="ChEBI" id="CHEBI:30616"/>
        <dbReference type="ChEBI" id="CHEBI:33019"/>
        <dbReference type="ChEBI" id="CHEBI:33384"/>
        <dbReference type="ChEBI" id="CHEBI:78442"/>
        <dbReference type="ChEBI" id="CHEBI:78533"/>
        <dbReference type="ChEBI" id="CHEBI:456215"/>
        <dbReference type="EC" id="6.1.1.11"/>
    </reaction>
</comment>
<dbReference type="AlphaFoldDB" id="A0A1W1WC37"/>
<evidence type="ECO:0000256" key="12">
    <source>
        <dbReference type="HAMAP-Rule" id="MF_00176"/>
    </source>
</evidence>
<dbReference type="InterPro" id="IPR033729">
    <property type="entry name" value="SerRS_core"/>
</dbReference>
<evidence type="ECO:0000256" key="14">
    <source>
        <dbReference type="PIRSR" id="PIRSR001529-2"/>
    </source>
</evidence>
<comment type="similarity">
    <text evidence="3 12">Belongs to the class-II aminoacyl-tRNA synthetase family. Type-1 seryl-tRNA synthetase subfamily.</text>
</comment>
<gene>
    <name evidence="12" type="primary">serS</name>
    <name evidence="17" type="ORF">SAMN00768000_1162</name>
</gene>
<dbReference type="Pfam" id="PF02403">
    <property type="entry name" value="Seryl_tRNA_N"/>
    <property type="match status" value="1"/>
</dbReference>
<dbReference type="SUPFAM" id="SSF46589">
    <property type="entry name" value="tRNA-binding arm"/>
    <property type="match status" value="1"/>
</dbReference>
<feature type="binding site" evidence="13">
    <location>
        <position position="229"/>
    </location>
    <ligand>
        <name>L-serine</name>
        <dbReference type="ChEBI" id="CHEBI:33384"/>
    </ligand>
</feature>
<dbReference type="Proteomes" id="UP000192660">
    <property type="component" value="Unassembled WGS sequence"/>
</dbReference>
<dbReference type="HAMAP" id="MF_00176">
    <property type="entry name" value="Ser_tRNA_synth_type1"/>
    <property type="match status" value="1"/>
</dbReference>
<accession>A0A1W1WC37</accession>
<keyword evidence="4 12" id="KW-0963">Cytoplasm</keyword>
<comment type="caution">
    <text evidence="12">Lacks conserved residue(s) required for the propagation of feature annotation.</text>
</comment>
<comment type="subunit">
    <text evidence="12">Homodimer. The tRNA molecule binds across the dimer.</text>
</comment>
<keyword evidence="6 12" id="KW-0547">Nucleotide-binding</keyword>
<dbReference type="PANTHER" id="PTHR43697:SF1">
    <property type="entry name" value="SERINE--TRNA LIGASE"/>
    <property type="match status" value="1"/>
</dbReference>
<evidence type="ECO:0000313" key="17">
    <source>
        <dbReference type="EMBL" id="SMC03590.1"/>
    </source>
</evidence>
<keyword evidence="9 12" id="KW-0030">Aminoacyl-tRNA synthetase</keyword>
<evidence type="ECO:0000256" key="15">
    <source>
        <dbReference type="SAM" id="Coils"/>
    </source>
</evidence>
<reference evidence="18" key="1">
    <citation type="submission" date="2017-04" db="EMBL/GenBank/DDBJ databases">
        <authorList>
            <person name="Varghese N."/>
            <person name="Submissions S."/>
        </authorList>
    </citation>
    <scope>NUCLEOTIDE SEQUENCE [LARGE SCALE GENOMIC DNA]</scope>
    <source>
        <strain evidence="18">DSM 9293</strain>
    </source>
</reference>
<feature type="coiled-coil region" evidence="15">
    <location>
        <begin position="30"/>
        <end position="64"/>
    </location>
</feature>
<comment type="domain">
    <text evidence="12">Consists of two distinct domains, a catalytic core and a N-terminal extension that is involved in tRNA binding.</text>
</comment>
<dbReference type="PIRSF" id="PIRSF001529">
    <property type="entry name" value="Ser-tRNA-synth_IIa"/>
    <property type="match status" value="1"/>
</dbReference>
<evidence type="ECO:0000256" key="4">
    <source>
        <dbReference type="ARBA" id="ARBA00022490"/>
    </source>
</evidence>
<feature type="binding site" evidence="12">
    <location>
        <position position="382"/>
    </location>
    <ligand>
        <name>L-serine</name>
        <dbReference type="ChEBI" id="CHEBI:33384"/>
    </ligand>
</feature>
<keyword evidence="7 12" id="KW-0067">ATP-binding</keyword>
<dbReference type="GO" id="GO:0005524">
    <property type="term" value="F:ATP binding"/>
    <property type="evidence" value="ECO:0007669"/>
    <property type="project" value="UniProtKB-UniRule"/>
</dbReference>
<dbReference type="GO" id="GO:0004828">
    <property type="term" value="F:serine-tRNA ligase activity"/>
    <property type="evidence" value="ECO:0007669"/>
    <property type="project" value="UniProtKB-UniRule"/>
</dbReference>
<dbReference type="SUPFAM" id="SSF55681">
    <property type="entry name" value="Class II aaRS and biotin synthetases"/>
    <property type="match status" value="1"/>
</dbReference>
<feature type="binding site" evidence="12 13">
    <location>
        <position position="282"/>
    </location>
    <ligand>
        <name>L-serine</name>
        <dbReference type="ChEBI" id="CHEBI:33384"/>
    </ligand>
</feature>
<dbReference type="GO" id="GO:0140096">
    <property type="term" value="F:catalytic activity, acting on a protein"/>
    <property type="evidence" value="ECO:0007669"/>
    <property type="project" value="UniProtKB-ARBA"/>
</dbReference>
<evidence type="ECO:0000313" key="18">
    <source>
        <dbReference type="Proteomes" id="UP000192660"/>
    </source>
</evidence>
<evidence type="ECO:0000256" key="5">
    <source>
        <dbReference type="ARBA" id="ARBA00022598"/>
    </source>
</evidence>
<evidence type="ECO:0000256" key="13">
    <source>
        <dbReference type="PIRSR" id="PIRSR001529-1"/>
    </source>
</evidence>
<dbReference type="PROSITE" id="PS50862">
    <property type="entry name" value="AA_TRNA_LIGASE_II"/>
    <property type="match status" value="1"/>
</dbReference>
<name>A0A1W1WC37_SULTA</name>
<evidence type="ECO:0000256" key="9">
    <source>
        <dbReference type="ARBA" id="ARBA00023146"/>
    </source>
</evidence>
<feature type="binding site" evidence="13">
    <location>
        <position position="380"/>
    </location>
    <ligand>
        <name>L-serine</name>
        <dbReference type="ChEBI" id="CHEBI:33384"/>
    </ligand>
</feature>
<dbReference type="Pfam" id="PF00587">
    <property type="entry name" value="tRNA-synt_2b"/>
    <property type="match status" value="1"/>
</dbReference>
<keyword evidence="18" id="KW-1185">Reference proteome</keyword>
<dbReference type="NCBIfam" id="TIGR00414">
    <property type="entry name" value="serS"/>
    <property type="match status" value="1"/>
</dbReference>
<evidence type="ECO:0000256" key="8">
    <source>
        <dbReference type="ARBA" id="ARBA00022917"/>
    </source>
</evidence>
<dbReference type="STRING" id="28034.BFX07_04115"/>
<evidence type="ECO:0000256" key="1">
    <source>
        <dbReference type="ARBA" id="ARBA00004496"/>
    </source>
</evidence>
<comment type="function">
    <text evidence="12">Catalyzes the attachment of serine to tRNA(Ser). Is also able to aminoacylate tRNA(Sec) with serine, to form the misacylated tRNA L-seryl-tRNA(Sec), which will be further converted into selenocysteinyl-tRNA(Sec).</text>
</comment>
<dbReference type="EMBL" id="FWWY01000001">
    <property type="protein sequence ID" value="SMC03590.1"/>
    <property type="molecule type" value="Genomic_DNA"/>
</dbReference>
<dbReference type="GO" id="GO:0005737">
    <property type="term" value="C:cytoplasm"/>
    <property type="evidence" value="ECO:0007669"/>
    <property type="project" value="UniProtKB-SubCell"/>
</dbReference>
<evidence type="ECO:0000256" key="11">
    <source>
        <dbReference type="ARBA" id="ARBA00048823"/>
    </source>
</evidence>
<evidence type="ECO:0000259" key="16">
    <source>
        <dbReference type="PROSITE" id="PS50862"/>
    </source>
</evidence>
<sequence length="420" mass="47493">MLDIRRIRQEPEVVAQLLAKKHVHVDLDIVKRLDAKKREITLEIERLKARRNQASEEVSQRKKRGEDASDLIAETRRVGEQIKELEASVAPIDQELQDFLLTVPNTPLPQVPDGESADDNVEIHKFGHVPHFSFRAKAHWDIGENLGIIDFERARKISGSRFNVLAGMGARLSRALINFMLDHARNRGYMEMATPYLVNEASMFGTGQFPKFVEDVFHVVPHDYYLIPTAEVPLTNLFRDEIIQDALPLKFTAYTASFRAEAGAAGRDTRGLIRQHQFDKVELVRFEEPNNSQAALEEMLRDAETVLEDLNLPYRTVMLCGGDMGFGQALTYDIEVWMPSYGKYVEISSVSNMTDFQARRANIRYRPKGAKKTELVHTLNGSALAVGRTIAAILENYQLPNGHVQVPDVLVPYLGGDEQI</sequence>
<dbReference type="PANTHER" id="PTHR43697">
    <property type="entry name" value="SERYL-TRNA SYNTHETASE"/>
    <property type="match status" value="1"/>
</dbReference>
<feature type="binding site" evidence="12 14">
    <location>
        <begin position="259"/>
        <end position="261"/>
    </location>
    <ligand>
        <name>ATP</name>
        <dbReference type="ChEBI" id="CHEBI:30616"/>
    </ligand>
</feature>
<dbReference type="InterPro" id="IPR045864">
    <property type="entry name" value="aa-tRNA-synth_II/BPL/LPL"/>
</dbReference>
<dbReference type="InterPro" id="IPR010978">
    <property type="entry name" value="tRNA-bd_arm"/>
</dbReference>
<feature type="binding site" evidence="12">
    <location>
        <begin position="229"/>
        <end position="231"/>
    </location>
    <ligand>
        <name>L-serine</name>
        <dbReference type="ChEBI" id="CHEBI:33384"/>
    </ligand>
</feature>
<feature type="binding site" evidence="13">
    <location>
        <position position="259"/>
    </location>
    <ligand>
        <name>L-serine</name>
        <dbReference type="ChEBI" id="CHEBI:33384"/>
    </ligand>
</feature>
<dbReference type="GO" id="GO:0006434">
    <property type="term" value="P:seryl-tRNA aminoacylation"/>
    <property type="evidence" value="ECO:0007669"/>
    <property type="project" value="UniProtKB-UniRule"/>
</dbReference>
<dbReference type="GO" id="GO:0016740">
    <property type="term" value="F:transferase activity"/>
    <property type="evidence" value="ECO:0007669"/>
    <property type="project" value="UniProtKB-ARBA"/>
</dbReference>
<feature type="domain" description="Aminoacyl-transfer RNA synthetases class-II family profile" evidence="16">
    <location>
        <begin position="171"/>
        <end position="407"/>
    </location>
</feature>
<comment type="catalytic activity">
    <reaction evidence="11 12">
        <text>tRNA(Ser) + L-serine + ATP = L-seryl-tRNA(Ser) + AMP + diphosphate + H(+)</text>
        <dbReference type="Rhea" id="RHEA:12292"/>
        <dbReference type="Rhea" id="RHEA-COMP:9669"/>
        <dbReference type="Rhea" id="RHEA-COMP:9703"/>
        <dbReference type="ChEBI" id="CHEBI:15378"/>
        <dbReference type="ChEBI" id="CHEBI:30616"/>
        <dbReference type="ChEBI" id="CHEBI:33019"/>
        <dbReference type="ChEBI" id="CHEBI:33384"/>
        <dbReference type="ChEBI" id="CHEBI:78442"/>
        <dbReference type="ChEBI" id="CHEBI:78533"/>
        <dbReference type="ChEBI" id="CHEBI:456215"/>
        <dbReference type="EC" id="6.1.1.11"/>
    </reaction>
</comment>
<dbReference type="OrthoDB" id="9804647at2"/>
<proteinExistence type="inferred from homology"/>
<keyword evidence="15" id="KW-0175">Coiled coil</keyword>
<evidence type="ECO:0000256" key="3">
    <source>
        <dbReference type="ARBA" id="ARBA00010728"/>
    </source>
</evidence>
<dbReference type="GO" id="GO:0016260">
    <property type="term" value="P:selenocysteine biosynthetic process"/>
    <property type="evidence" value="ECO:0007669"/>
    <property type="project" value="UniProtKB-UniRule"/>
</dbReference>
<evidence type="ECO:0000256" key="10">
    <source>
        <dbReference type="ARBA" id="ARBA00047929"/>
    </source>
</evidence>
<dbReference type="InterPro" id="IPR002314">
    <property type="entry name" value="aa-tRNA-synt_IIb"/>
</dbReference>
<dbReference type="InterPro" id="IPR002317">
    <property type="entry name" value="Ser-tRNA-ligase_type_1"/>
</dbReference>
<evidence type="ECO:0000256" key="7">
    <source>
        <dbReference type="ARBA" id="ARBA00022840"/>
    </source>
</evidence>
<evidence type="ECO:0000256" key="2">
    <source>
        <dbReference type="ARBA" id="ARBA00005045"/>
    </source>
</evidence>
<keyword evidence="8 12" id="KW-0648">Protein biosynthesis</keyword>
<dbReference type="InterPro" id="IPR042103">
    <property type="entry name" value="SerRS_1_N_sf"/>
</dbReference>
<dbReference type="InterPro" id="IPR006195">
    <property type="entry name" value="aa-tRNA-synth_II"/>
</dbReference>
<dbReference type="CDD" id="cd00770">
    <property type="entry name" value="SerRS_core"/>
    <property type="match status" value="1"/>
</dbReference>